<dbReference type="RefSeq" id="WP_200390918.1">
    <property type="nucleotide sequence ID" value="NZ_JAENIO010000009.1"/>
</dbReference>
<dbReference type="Proteomes" id="UP000604083">
    <property type="component" value="Unassembled WGS sequence"/>
</dbReference>
<organism evidence="1 2">
    <name type="scientific">Roseibacillus ishigakijimensis</name>
    <dbReference type="NCBI Taxonomy" id="454146"/>
    <lineage>
        <taxon>Bacteria</taxon>
        <taxon>Pseudomonadati</taxon>
        <taxon>Verrucomicrobiota</taxon>
        <taxon>Verrucomicrobiia</taxon>
        <taxon>Verrucomicrobiales</taxon>
        <taxon>Verrucomicrobiaceae</taxon>
        <taxon>Roseibacillus</taxon>
    </lineage>
</organism>
<keyword evidence="2" id="KW-1185">Reference proteome</keyword>
<comment type="caution">
    <text evidence="1">The sequence shown here is derived from an EMBL/GenBank/DDBJ whole genome shotgun (WGS) entry which is preliminary data.</text>
</comment>
<dbReference type="EMBL" id="JAENIO010000009">
    <property type="protein sequence ID" value="MBK1833486.1"/>
    <property type="molecule type" value="Genomic_DNA"/>
</dbReference>
<evidence type="ECO:0000313" key="1">
    <source>
        <dbReference type="EMBL" id="MBK1833486.1"/>
    </source>
</evidence>
<gene>
    <name evidence="1" type="ORF">JIN78_05365</name>
</gene>
<reference evidence="1" key="1">
    <citation type="submission" date="2021-01" db="EMBL/GenBank/DDBJ databases">
        <title>Modified the classification status of verrucomicrobia.</title>
        <authorList>
            <person name="Feng X."/>
        </authorList>
    </citation>
    <scope>NUCLEOTIDE SEQUENCE</scope>
    <source>
        <strain evidence="1">KCTC 12986</strain>
    </source>
</reference>
<evidence type="ECO:0000313" key="2">
    <source>
        <dbReference type="Proteomes" id="UP000604083"/>
    </source>
</evidence>
<dbReference type="AlphaFoldDB" id="A0A934RQ10"/>
<proteinExistence type="predicted"/>
<sequence length="97" mass="10999">MDTRVFVPENQPPATIKEVLFALKEQKLPVRHDKQNWGDWLVFERAETVISIDSQRGLASSATIEEAEGEDEIAGKIIAAFRQLGWEGEDEDGRFQL</sequence>
<protein>
    <submittedName>
        <fullName evidence="1">Uncharacterized protein</fullName>
    </submittedName>
</protein>
<accession>A0A934RQ10</accession>
<name>A0A934RQ10_9BACT</name>